<dbReference type="RefSeq" id="WP_085767826.1">
    <property type="nucleotide sequence ID" value="NZ_CP019344.1"/>
</dbReference>
<dbReference type="PIRSF" id="PIRSF029477">
    <property type="entry name" value="UCP029477"/>
    <property type="match status" value="1"/>
</dbReference>
<dbReference type="OrthoDB" id="282393at2"/>
<name>A0A1W6MN40_9FLAO</name>
<dbReference type="InterPro" id="IPR016920">
    <property type="entry name" value="UCP029477"/>
</dbReference>
<feature type="domain" description="DUF2383" evidence="1">
    <location>
        <begin position="6"/>
        <end position="117"/>
    </location>
</feature>
<dbReference type="EMBL" id="CP019344">
    <property type="protein sequence ID" value="ARN79024.1"/>
    <property type="molecule type" value="Genomic_DNA"/>
</dbReference>
<protein>
    <recommendedName>
        <fullName evidence="1">DUF2383 domain-containing protein</fullName>
    </recommendedName>
</protein>
<proteinExistence type="predicted"/>
<dbReference type="NCBIfam" id="TIGR02284">
    <property type="entry name" value="PA2169 family four-helix-bundle protein"/>
    <property type="match status" value="1"/>
</dbReference>
<evidence type="ECO:0000313" key="2">
    <source>
        <dbReference type="EMBL" id="ARN79024.1"/>
    </source>
</evidence>
<dbReference type="Gene3D" id="1.20.1260.10">
    <property type="match status" value="1"/>
</dbReference>
<dbReference type="InterPro" id="IPR019052">
    <property type="entry name" value="DUF2383"/>
</dbReference>
<dbReference type="STRING" id="331648.BST97_14065"/>
<evidence type="ECO:0000313" key="3">
    <source>
        <dbReference type="Proteomes" id="UP000193431"/>
    </source>
</evidence>
<keyword evidence="3" id="KW-1185">Reference proteome</keyword>
<organism evidence="2 3">
    <name type="scientific">Nonlabens spongiae</name>
    <dbReference type="NCBI Taxonomy" id="331648"/>
    <lineage>
        <taxon>Bacteria</taxon>
        <taxon>Pseudomonadati</taxon>
        <taxon>Bacteroidota</taxon>
        <taxon>Flavobacteriia</taxon>
        <taxon>Flavobacteriales</taxon>
        <taxon>Flavobacteriaceae</taxon>
        <taxon>Nonlabens</taxon>
    </lineage>
</organism>
<dbReference type="InterPro" id="IPR011971">
    <property type="entry name" value="CHP02284"/>
</dbReference>
<dbReference type="InterPro" id="IPR009078">
    <property type="entry name" value="Ferritin-like_SF"/>
</dbReference>
<gene>
    <name evidence="2" type="ORF">BST97_14065</name>
</gene>
<dbReference type="Proteomes" id="UP000193431">
    <property type="component" value="Chromosome"/>
</dbReference>
<dbReference type="Pfam" id="PF09537">
    <property type="entry name" value="DUF2383"/>
    <property type="match status" value="1"/>
</dbReference>
<reference evidence="2 3" key="1">
    <citation type="submission" date="2016-11" db="EMBL/GenBank/DDBJ databases">
        <title>Trade-off between light-utilization and light-protection in marine flavobacteria.</title>
        <authorList>
            <person name="Kumagai Y."/>
        </authorList>
    </citation>
    <scope>NUCLEOTIDE SEQUENCE [LARGE SCALE GENOMIC DNA]</scope>
    <source>
        <strain evidence="2 3">JCM 13191</strain>
    </source>
</reference>
<dbReference type="SUPFAM" id="SSF47240">
    <property type="entry name" value="Ferritin-like"/>
    <property type="match status" value="1"/>
</dbReference>
<sequence>METPKTEQKLNAILEKTYDAQKGYANAAENARDEHDPNLARWFAHQGQRRTEYAASLIGEMKNMNLEPKMDSSVKGDLHRGWLNLKLNFTSDEEEAILEECIRGEKAAIEEYNEVLNHSEELPPSIVNVLQAQKDEIQATVNKIKRMEDLADYKNI</sequence>
<evidence type="ECO:0000259" key="1">
    <source>
        <dbReference type="Pfam" id="PF09537"/>
    </source>
</evidence>
<accession>A0A1W6MN40</accession>
<dbReference type="InterPro" id="IPR012347">
    <property type="entry name" value="Ferritin-like"/>
</dbReference>
<dbReference type="AlphaFoldDB" id="A0A1W6MN40"/>